<protein>
    <submittedName>
        <fullName evidence="1">Uncharacterized protein</fullName>
    </submittedName>
</protein>
<dbReference type="Proteomes" id="UP001163321">
    <property type="component" value="Chromosome 8"/>
</dbReference>
<comment type="caution">
    <text evidence="1">The sequence shown here is derived from an EMBL/GenBank/DDBJ whole genome shotgun (WGS) entry which is preliminary data.</text>
</comment>
<sequence>MSRLPLLWALVVQEEEEEEELRDQHLWLEIARVRLATRVRNYVTAAALPRPFESPWAMLDRVADAEVRWPTAQEQVAWGRLMKTREPIVTKKFGFIDGKNYQVQQQSRAEVQNAYLQRLASQRDCYGYDGLRRGWLHLPDEAQLPRLVERWRDEPGVPP</sequence>
<dbReference type="EMBL" id="CM047587">
    <property type="protein sequence ID" value="KAI9907888.1"/>
    <property type="molecule type" value="Genomic_DNA"/>
</dbReference>
<accession>A0ACC0VPS9</accession>
<evidence type="ECO:0000313" key="1">
    <source>
        <dbReference type="EMBL" id="KAI9907888.1"/>
    </source>
</evidence>
<gene>
    <name evidence="1" type="ORF">PsorP6_003320</name>
</gene>
<name>A0ACC0VPS9_9STRA</name>
<organism evidence="1 2">
    <name type="scientific">Peronosclerospora sorghi</name>
    <dbReference type="NCBI Taxonomy" id="230839"/>
    <lineage>
        <taxon>Eukaryota</taxon>
        <taxon>Sar</taxon>
        <taxon>Stramenopiles</taxon>
        <taxon>Oomycota</taxon>
        <taxon>Peronosporomycetes</taxon>
        <taxon>Peronosporales</taxon>
        <taxon>Peronosporaceae</taxon>
        <taxon>Peronosclerospora</taxon>
    </lineage>
</organism>
<evidence type="ECO:0000313" key="2">
    <source>
        <dbReference type="Proteomes" id="UP001163321"/>
    </source>
</evidence>
<reference evidence="1 2" key="1">
    <citation type="journal article" date="2022" name="bioRxiv">
        <title>The genome of the oomycete Peronosclerospora sorghi, a cosmopolitan pathogen of maize and sorghum, is inflated with dispersed pseudogenes.</title>
        <authorList>
            <person name="Fletcher K."/>
            <person name="Martin F."/>
            <person name="Isakeit T."/>
            <person name="Cavanaugh K."/>
            <person name="Magill C."/>
            <person name="Michelmore R."/>
        </authorList>
    </citation>
    <scope>NUCLEOTIDE SEQUENCE [LARGE SCALE GENOMIC DNA]</scope>
    <source>
        <strain evidence="1">P6</strain>
    </source>
</reference>
<keyword evidence="2" id="KW-1185">Reference proteome</keyword>
<proteinExistence type="predicted"/>